<name>A0A373FCV6_COMTE</name>
<dbReference type="EMBL" id="QURR01000026">
    <property type="protein sequence ID" value="RGE41827.1"/>
    <property type="molecule type" value="Genomic_DNA"/>
</dbReference>
<accession>A0A373FCV6</accession>
<dbReference type="AlphaFoldDB" id="A0A373FCV6"/>
<gene>
    <name evidence="1" type="ORF">DZC30_17750</name>
</gene>
<dbReference type="Proteomes" id="UP000261948">
    <property type="component" value="Unassembled WGS sequence"/>
</dbReference>
<protein>
    <submittedName>
        <fullName evidence="1">Uncharacterized protein</fullName>
    </submittedName>
</protein>
<organism evidence="1 2">
    <name type="scientific">Comamonas testosteroni</name>
    <name type="common">Pseudomonas testosteroni</name>
    <dbReference type="NCBI Taxonomy" id="285"/>
    <lineage>
        <taxon>Bacteria</taxon>
        <taxon>Pseudomonadati</taxon>
        <taxon>Pseudomonadota</taxon>
        <taxon>Betaproteobacteria</taxon>
        <taxon>Burkholderiales</taxon>
        <taxon>Comamonadaceae</taxon>
        <taxon>Comamonas</taxon>
    </lineage>
</organism>
<evidence type="ECO:0000313" key="2">
    <source>
        <dbReference type="Proteomes" id="UP000261948"/>
    </source>
</evidence>
<proteinExistence type="predicted"/>
<evidence type="ECO:0000313" key="1">
    <source>
        <dbReference type="EMBL" id="RGE41827.1"/>
    </source>
</evidence>
<comment type="caution">
    <text evidence="1">The sequence shown here is derived from an EMBL/GenBank/DDBJ whole genome shotgun (WGS) entry which is preliminary data.</text>
</comment>
<keyword evidence="2" id="KW-1185">Reference proteome</keyword>
<reference evidence="1 2" key="1">
    <citation type="submission" date="2018-08" db="EMBL/GenBank/DDBJ databases">
        <title>Comamonas testosteroni strain SWCO2.</title>
        <authorList>
            <person name="Jiang N."/>
            <person name="Zhang X.Z."/>
        </authorList>
    </citation>
    <scope>NUCLEOTIDE SEQUENCE [LARGE SCALE GENOMIC DNA]</scope>
    <source>
        <strain evidence="1 2">SWCO2</strain>
    </source>
</reference>
<sequence>MRLPPLCFAEGDDTNAAGRPLLGVTEWGCVSFSVAHCAFSGEFRCPVLPPFSAIRAQLSPAKAGVI</sequence>